<dbReference type="EMBL" id="CP003923">
    <property type="protein sequence ID" value="AIC96375.1"/>
    <property type="molecule type" value="Genomic_DNA"/>
</dbReference>
<keyword evidence="4 7" id="KW-0812">Transmembrane</keyword>
<dbReference type="KEGG" id="ble:BleG1_3828"/>
<gene>
    <name evidence="9" type="ORF">BleG1_3828</name>
</gene>
<feature type="transmembrane region" description="Helical" evidence="7">
    <location>
        <begin position="367"/>
        <end position="385"/>
    </location>
</feature>
<dbReference type="SUPFAM" id="SSF103473">
    <property type="entry name" value="MFS general substrate transporter"/>
    <property type="match status" value="1"/>
</dbReference>
<dbReference type="InterPro" id="IPR001958">
    <property type="entry name" value="Tet-R_TetA/multi-R_MdtG-like"/>
</dbReference>
<keyword evidence="3" id="KW-1003">Cell membrane</keyword>
<dbReference type="Gene3D" id="1.20.1250.20">
    <property type="entry name" value="MFS general substrate transporter like domains"/>
    <property type="match status" value="1"/>
</dbReference>
<dbReference type="InterPro" id="IPR050171">
    <property type="entry name" value="MFS_Transporters"/>
</dbReference>
<dbReference type="PROSITE" id="PS50850">
    <property type="entry name" value="MFS"/>
    <property type="match status" value="1"/>
</dbReference>
<feature type="transmembrane region" description="Helical" evidence="7">
    <location>
        <begin position="211"/>
        <end position="236"/>
    </location>
</feature>
<keyword evidence="5 7" id="KW-1133">Transmembrane helix</keyword>
<feature type="transmembrane region" description="Helical" evidence="7">
    <location>
        <begin position="77"/>
        <end position="100"/>
    </location>
</feature>
<feature type="transmembrane region" description="Helical" evidence="7">
    <location>
        <begin position="248"/>
        <end position="270"/>
    </location>
</feature>
<dbReference type="PANTHER" id="PTHR23517">
    <property type="entry name" value="RESISTANCE PROTEIN MDTM, PUTATIVE-RELATED-RELATED"/>
    <property type="match status" value="1"/>
</dbReference>
<feature type="transmembrane region" description="Helical" evidence="7">
    <location>
        <begin position="40"/>
        <end position="65"/>
    </location>
</feature>
<dbReference type="Proteomes" id="UP000027142">
    <property type="component" value="Chromosome"/>
</dbReference>
<sequence length="407" mass="44458">MNSDIRRVHHIIFLASVFCFWLATYSYVPIFSLYLESIPFSYGSIGIILGSYGVTQVLLRFPLGVLLDKLATLRKHFYVGGFVVAIVSGFILLFSSSFIWILTGRLLAGVTAAMWVMATIMYAEYFQSNHTSKAMGLLQFSTVMPQFLSMLTAGLLVEWMGFALPFWAGIVAASVGLLLALSIKVVPSHMETRQRLSIVSIIRSTVTMRSLLPITLVSLFAHALLFISIFGFTPVYAGSQGIGEGAMVWIMTAFFVPHAAASIFIALINLPPTLEQLLMISILMVTTITFLFLPLATGILSISLLHAIIGLTIGILLPLLLSQIASLPPASLKTSVMGFYQSVYAIGIFIGPYLAGFAAEQFGLKHVFTLAAIISFIALAIAVLTRLREGQRQMTDDASKNKKLNHL</sequence>
<name>A0A060M2X1_9BACI</name>
<evidence type="ECO:0000256" key="5">
    <source>
        <dbReference type="ARBA" id="ARBA00022989"/>
    </source>
</evidence>
<dbReference type="PRINTS" id="PR01035">
    <property type="entry name" value="TCRTETA"/>
</dbReference>
<feature type="transmembrane region" description="Helical" evidence="7">
    <location>
        <begin position="166"/>
        <end position="186"/>
    </location>
</feature>
<dbReference type="InterPro" id="IPR020846">
    <property type="entry name" value="MFS_dom"/>
</dbReference>
<feature type="transmembrane region" description="Helical" evidence="7">
    <location>
        <begin position="12"/>
        <end position="34"/>
    </location>
</feature>
<keyword evidence="2" id="KW-0813">Transport</keyword>
<feature type="transmembrane region" description="Helical" evidence="7">
    <location>
        <begin position="337"/>
        <end position="355"/>
    </location>
</feature>
<protein>
    <submittedName>
        <fullName evidence="9">MFS-type transporter yxlH</fullName>
    </submittedName>
</protein>
<evidence type="ECO:0000256" key="6">
    <source>
        <dbReference type="ARBA" id="ARBA00023136"/>
    </source>
</evidence>
<feature type="domain" description="Major facilitator superfamily (MFS) profile" evidence="8">
    <location>
        <begin position="1"/>
        <end position="390"/>
    </location>
</feature>
<keyword evidence="10" id="KW-1185">Reference proteome</keyword>
<feature type="transmembrane region" description="Helical" evidence="7">
    <location>
        <begin position="302"/>
        <end position="325"/>
    </location>
</feature>
<feature type="transmembrane region" description="Helical" evidence="7">
    <location>
        <begin position="277"/>
        <end position="296"/>
    </location>
</feature>
<dbReference type="InterPro" id="IPR036259">
    <property type="entry name" value="MFS_trans_sf"/>
</dbReference>
<accession>A0A060M2X1</accession>
<evidence type="ECO:0000256" key="7">
    <source>
        <dbReference type="SAM" id="Phobius"/>
    </source>
</evidence>
<dbReference type="eggNOG" id="COG2814">
    <property type="taxonomic scope" value="Bacteria"/>
</dbReference>
<dbReference type="InterPro" id="IPR011701">
    <property type="entry name" value="MFS"/>
</dbReference>
<dbReference type="RefSeq" id="WP_038484336.1">
    <property type="nucleotide sequence ID" value="NZ_CP003923.1"/>
</dbReference>
<dbReference type="HOGENOM" id="CLU_001265_10_14_9"/>
<evidence type="ECO:0000313" key="10">
    <source>
        <dbReference type="Proteomes" id="UP000027142"/>
    </source>
</evidence>
<dbReference type="AlphaFoldDB" id="A0A060M2X1"/>
<proteinExistence type="predicted"/>
<evidence type="ECO:0000256" key="1">
    <source>
        <dbReference type="ARBA" id="ARBA00004651"/>
    </source>
</evidence>
<evidence type="ECO:0000256" key="3">
    <source>
        <dbReference type="ARBA" id="ARBA00022475"/>
    </source>
</evidence>
<feature type="transmembrane region" description="Helical" evidence="7">
    <location>
        <begin position="137"/>
        <end position="160"/>
    </location>
</feature>
<evidence type="ECO:0000256" key="2">
    <source>
        <dbReference type="ARBA" id="ARBA00022448"/>
    </source>
</evidence>
<dbReference type="Pfam" id="PF07690">
    <property type="entry name" value="MFS_1"/>
    <property type="match status" value="1"/>
</dbReference>
<feature type="transmembrane region" description="Helical" evidence="7">
    <location>
        <begin position="106"/>
        <end position="125"/>
    </location>
</feature>
<organism evidence="9 10">
    <name type="scientific">Shouchella lehensis G1</name>
    <dbReference type="NCBI Taxonomy" id="1246626"/>
    <lineage>
        <taxon>Bacteria</taxon>
        <taxon>Bacillati</taxon>
        <taxon>Bacillota</taxon>
        <taxon>Bacilli</taxon>
        <taxon>Bacillales</taxon>
        <taxon>Bacillaceae</taxon>
        <taxon>Shouchella</taxon>
    </lineage>
</organism>
<dbReference type="OrthoDB" id="9607at2"/>
<dbReference type="PANTHER" id="PTHR23517:SF13">
    <property type="entry name" value="MAJOR FACILITATOR SUPERFAMILY MFS_1"/>
    <property type="match status" value="1"/>
</dbReference>
<evidence type="ECO:0000256" key="4">
    <source>
        <dbReference type="ARBA" id="ARBA00022692"/>
    </source>
</evidence>
<dbReference type="GO" id="GO:0005886">
    <property type="term" value="C:plasma membrane"/>
    <property type="evidence" value="ECO:0007669"/>
    <property type="project" value="UniProtKB-SubCell"/>
</dbReference>
<keyword evidence="6 7" id="KW-0472">Membrane</keyword>
<comment type="subcellular location">
    <subcellularLocation>
        <location evidence="1">Cell membrane</location>
        <topology evidence="1">Multi-pass membrane protein</topology>
    </subcellularLocation>
</comment>
<dbReference type="PATRIC" id="fig|1246626.3.peg.3822"/>
<dbReference type="GO" id="GO:0022857">
    <property type="term" value="F:transmembrane transporter activity"/>
    <property type="evidence" value="ECO:0007669"/>
    <property type="project" value="InterPro"/>
</dbReference>
<evidence type="ECO:0000259" key="8">
    <source>
        <dbReference type="PROSITE" id="PS50850"/>
    </source>
</evidence>
<reference evidence="9 10" key="1">
    <citation type="journal article" date="2014" name="Gene">
        <title>A comparative genomic analysis of the alkalitolerant soil bacterium Bacillus lehensis G1.</title>
        <authorList>
            <person name="Noor Y.M."/>
            <person name="Samsulrizal N.H."/>
            <person name="Jema'on N.A."/>
            <person name="Low K.O."/>
            <person name="Ramli A.N."/>
            <person name="Alias N.I."/>
            <person name="Damis S.I."/>
            <person name="Fuzi S.F."/>
            <person name="Isa M.N."/>
            <person name="Murad A.M."/>
            <person name="Raih M.F."/>
            <person name="Bakar F.D."/>
            <person name="Najimudin N."/>
            <person name="Mahadi N.M."/>
            <person name="Illias R.M."/>
        </authorList>
    </citation>
    <scope>NUCLEOTIDE SEQUENCE [LARGE SCALE GENOMIC DNA]</scope>
    <source>
        <strain evidence="9 10">G1</strain>
    </source>
</reference>
<evidence type="ECO:0000313" key="9">
    <source>
        <dbReference type="EMBL" id="AIC96375.1"/>
    </source>
</evidence>